<evidence type="ECO:0000313" key="2">
    <source>
        <dbReference type="Proteomes" id="UP001589670"/>
    </source>
</evidence>
<proteinExistence type="predicted"/>
<keyword evidence="2" id="KW-1185">Reference proteome</keyword>
<comment type="caution">
    <text evidence="1">The sequence shown here is derived from an EMBL/GenBank/DDBJ whole genome shotgun (WGS) entry which is preliminary data.</text>
</comment>
<reference evidence="1 2" key="1">
    <citation type="submission" date="2024-09" db="EMBL/GenBank/DDBJ databases">
        <authorList>
            <person name="Sun Q."/>
            <person name="Mori K."/>
        </authorList>
    </citation>
    <scope>NUCLEOTIDE SEQUENCE [LARGE SCALE GENOMIC DNA]</scope>
    <source>
        <strain evidence="1 2">CECT 9424</strain>
    </source>
</reference>
<gene>
    <name evidence="1" type="ORF">ACFFU4_14590</name>
</gene>
<organism evidence="1 2">
    <name type="scientific">Roseovarius ramblicola</name>
    <dbReference type="NCBI Taxonomy" id="2022336"/>
    <lineage>
        <taxon>Bacteria</taxon>
        <taxon>Pseudomonadati</taxon>
        <taxon>Pseudomonadota</taxon>
        <taxon>Alphaproteobacteria</taxon>
        <taxon>Rhodobacterales</taxon>
        <taxon>Roseobacteraceae</taxon>
        <taxon>Roseovarius</taxon>
    </lineage>
</organism>
<protein>
    <submittedName>
        <fullName evidence="1">Uncharacterized protein</fullName>
    </submittedName>
</protein>
<dbReference type="Proteomes" id="UP001589670">
    <property type="component" value="Unassembled WGS sequence"/>
</dbReference>
<accession>A0ABV5I4U0</accession>
<dbReference type="EMBL" id="JBHMEC010000024">
    <property type="protein sequence ID" value="MFB9150980.1"/>
    <property type="molecule type" value="Genomic_DNA"/>
</dbReference>
<dbReference type="RefSeq" id="WP_377070547.1">
    <property type="nucleotide sequence ID" value="NZ_JBHMEC010000024.1"/>
</dbReference>
<sequence length="94" mass="10743">MWLENRYNTRFHVQGFRHFSQKPENLCAIAVIGIGAVSARQARDEARVALMGLGWVFERLAQLDSYCVDPADISHYSTHEKATAFVRISQAFDR</sequence>
<name>A0ABV5I4U0_9RHOB</name>
<evidence type="ECO:0000313" key="1">
    <source>
        <dbReference type="EMBL" id="MFB9150980.1"/>
    </source>
</evidence>